<accession>A0A6S7JAC3</accession>
<name>A0A6S7JAC3_PARCT</name>
<reference evidence="2" key="1">
    <citation type="submission" date="2020-04" db="EMBL/GenBank/DDBJ databases">
        <authorList>
            <person name="Alioto T."/>
            <person name="Alioto T."/>
            <person name="Gomez Garrido J."/>
        </authorList>
    </citation>
    <scope>NUCLEOTIDE SEQUENCE</scope>
    <source>
        <strain evidence="2">A484AB</strain>
    </source>
</reference>
<dbReference type="InterPro" id="IPR035972">
    <property type="entry name" value="GLA-like_dom_SF"/>
</dbReference>
<sequence>HGFLQRYRRDLNHECYSECCNWEEVREHYEHDIPAAKKYRRKFLKWKNKNGCTSSWSW</sequence>
<dbReference type="EMBL" id="CACRXK020014527">
    <property type="protein sequence ID" value="CAB4026984.1"/>
    <property type="molecule type" value="Genomic_DNA"/>
</dbReference>
<evidence type="ECO:0000313" key="3">
    <source>
        <dbReference type="Proteomes" id="UP001152795"/>
    </source>
</evidence>
<protein>
    <submittedName>
        <fullName evidence="2">---NA</fullName>
    </submittedName>
</protein>
<feature type="non-terminal residue" evidence="2">
    <location>
        <position position="58"/>
    </location>
</feature>
<dbReference type="AlphaFoldDB" id="A0A6S7JAC3"/>
<gene>
    <name evidence="2" type="ORF">PACLA_8A068044</name>
</gene>
<evidence type="ECO:0000313" key="2">
    <source>
        <dbReference type="EMBL" id="CAB4026984.1"/>
    </source>
</evidence>
<dbReference type="SUPFAM" id="SSF57630">
    <property type="entry name" value="GLA-domain"/>
    <property type="match status" value="1"/>
</dbReference>
<proteinExistence type="predicted"/>
<dbReference type="Gene3D" id="4.10.740.10">
    <property type="entry name" value="Coagulation Factor IX"/>
    <property type="match status" value="1"/>
</dbReference>
<dbReference type="GO" id="GO:0005576">
    <property type="term" value="C:extracellular region"/>
    <property type="evidence" value="ECO:0007669"/>
    <property type="project" value="InterPro"/>
</dbReference>
<dbReference type="GO" id="GO:0005509">
    <property type="term" value="F:calcium ion binding"/>
    <property type="evidence" value="ECO:0007669"/>
    <property type="project" value="InterPro"/>
</dbReference>
<dbReference type="InterPro" id="IPR017857">
    <property type="entry name" value="Coagulation_fac-like_Gla_dom"/>
</dbReference>
<dbReference type="Proteomes" id="UP001152795">
    <property type="component" value="Unassembled WGS sequence"/>
</dbReference>
<organism evidence="2 3">
    <name type="scientific">Paramuricea clavata</name>
    <name type="common">Red gorgonian</name>
    <name type="synonym">Violescent sea-whip</name>
    <dbReference type="NCBI Taxonomy" id="317549"/>
    <lineage>
        <taxon>Eukaryota</taxon>
        <taxon>Metazoa</taxon>
        <taxon>Cnidaria</taxon>
        <taxon>Anthozoa</taxon>
        <taxon>Octocorallia</taxon>
        <taxon>Malacalcyonacea</taxon>
        <taxon>Plexauridae</taxon>
        <taxon>Paramuricea</taxon>
    </lineage>
</organism>
<dbReference type="OrthoDB" id="10431588at2759"/>
<comment type="caution">
    <text evidence="2">The sequence shown here is derived from an EMBL/GenBank/DDBJ whole genome shotgun (WGS) entry which is preliminary data.</text>
</comment>
<keyword evidence="1" id="KW-1015">Disulfide bond</keyword>
<keyword evidence="3" id="KW-1185">Reference proteome</keyword>
<evidence type="ECO:0000256" key="1">
    <source>
        <dbReference type="ARBA" id="ARBA00023157"/>
    </source>
</evidence>